<keyword evidence="7" id="KW-1185">Reference proteome</keyword>
<feature type="domain" description="Ig-like" evidence="5">
    <location>
        <begin position="1511"/>
        <end position="1612"/>
    </location>
</feature>
<dbReference type="CDD" id="cd00096">
    <property type="entry name" value="Ig"/>
    <property type="match status" value="1"/>
</dbReference>
<feature type="domain" description="Ig-like" evidence="5">
    <location>
        <begin position="1363"/>
        <end position="1447"/>
    </location>
</feature>
<dbReference type="OrthoDB" id="2570713at2759"/>
<dbReference type="InterPro" id="IPR003599">
    <property type="entry name" value="Ig_sub"/>
</dbReference>
<dbReference type="SMART" id="SM00406">
    <property type="entry name" value="IGv"/>
    <property type="match status" value="11"/>
</dbReference>
<evidence type="ECO:0000256" key="4">
    <source>
        <dbReference type="ARBA" id="ARBA00023157"/>
    </source>
</evidence>
<evidence type="ECO:0000313" key="7">
    <source>
        <dbReference type="Proteomes" id="UP001152622"/>
    </source>
</evidence>
<dbReference type="SMART" id="SM00408">
    <property type="entry name" value="IGc2"/>
    <property type="match status" value="19"/>
</dbReference>
<evidence type="ECO:0000259" key="5">
    <source>
        <dbReference type="PROSITE" id="PS50835"/>
    </source>
</evidence>
<feature type="domain" description="Ig-like" evidence="5">
    <location>
        <begin position="1706"/>
        <end position="1789"/>
    </location>
</feature>
<feature type="domain" description="Ig-like" evidence="5">
    <location>
        <begin position="562"/>
        <end position="646"/>
    </location>
</feature>
<comment type="subcellular location">
    <subcellularLocation>
        <location evidence="1">Cytoplasm</location>
    </subcellularLocation>
</comment>
<feature type="domain" description="Ig-like" evidence="5">
    <location>
        <begin position="206"/>
        <end position="290"/>
    </location>
</feature>
<gene>
    <name evidence="6" type="ORF">SKAU_G00386240</name>
</gene>
<feature type="domain" description="Ig-like" evidence="5">
    <location>
        <begin position="918"/>
        <end position="1002"/>
    </location>
</feature>
<feature type="domain" description="Ig-like" evidence="5">
    <location>
        <begin position="29"/>
        <end position="112"/>
    </location>
</feature>
<sequence>MSVRNTKSYHHFLICSSTTGQALSRIERPISITKELKDCEAKEGEDLVLSCQTSKSCDVQWYKDGILVQNTSKRQTSRSETEATLTIRGVGESDVGTYKCEAGGATTKARVTVKALPAEFVQKLKNQETKEGGSITLCCEFSKPGGKAQWKKGTEVLTSGDRYKMKQSDTTFELKMSNMKPEDSGDYSCECADQKTIASIKVHVVPVTFTKELKNQECEEGGSVTLQCEISKPGATVEWRKGTELLKSGEKCKMKQKDSSVELKICHLTPEDSGDYSSNCGDHKTTASVSVKALPITFTRELKNQECEEGGSVTLQCEISKPGAPVEWRKGTELLKSGEKYKMKQKDSSVELKICHLTPEDSGDYSCNCGDHKTTASVSVKALPITFTRELKNQECEEGGSVTLHCELSKPGAPVEWRKGTELLKSGEKYKMKQKDSSVELKICHLTPEDSGDYSCNCGDHKTTASVSVKALPITFTRELKNQECEEGGSVTLHCELSKPGAPVEWRKGTELLKSGEKYKMKQKDSSVELKICHLTPEDSGDYSCNCGDHKTTASVSVKALPITFTRELKNQECEEGGSVTLQCEISKPGAPVEWRKGTELLKSGEKYKMKQKDSSVELKICHLTPEDSGDYNCNCGDHKTTASVSVKALPITFTRELKNQECEEGGSVTLHCELSKPGASVEWRKGTELLKSGEKYKMKQKDSSVELKICHLTPEDSGDYNCNCGDHKTTASISVKALPITFTRELKNQECEEGGSVTLQCELSKPGAAVEWRKGTELLKSGEKYKMKQKDSSVELKISHLTPEDSGDYNCNCGDHKTTASVSVKALPITFTRELKNQECEEGGSVTLHCELSKPGAPVEWRKGTELLKSGEKYKMKQKDSSVELKICHLTPEDSGDYNCNCGDHKTTASVSVKALPITFTRELKNQECEEGGSVTLHCELSKPGASVDWRKGTELLRSGEKYKMKQKDSSVELKICHLTPEDSGDYNCNCGDHKTTASVSVKALPITFTRELKNQECEEGGSVTLHCELSKPGASVEWRKGTELLKSGEKYKMKQKDSSVELKISHLTPEDSGDYNCNCGDHKTTASISVKALPITFTRELKNQECEEGGSVTLHCELSKPGASVEWRKGTELLKSGEKYKMKQKDSSVELKICHLTPEDSGDYNCNCGDHKTTASVSVKALPITFTRELKNQECEEGGSVTLHCELSKPGASVEWRKGTELLKSGEKYKMKQKDSSVELKICHLTPEDSGDYNCNCGDHKTTASISVKALPITFTRELKNQECEEGGSVTLQCELSKPGAAVEWRKGTELLKSGEKYKMKQKDSSVELKICHLTPEDSGDYNCNCGDHKTTASISVKALPITFTRELKNQECEEGGSVTLHCELSKPGAPVEWRKGTELLKSGEKYKMKQKDSSVELKICHLTPEDSGDYSCNCGDHKTTASVSVKEVPVLQVSTQELKQKDTIEVGDAYATETPVVPVASEQGIESLESKDEGQVDDVPVIPITSKPELEEKDATEGGDANALLVTFTRELKNQECEEGGSVTLQCELSKPGAAVEWRKGTELLKSGEKYKMKQKDSSVELKICHLTPEDCGDYSCITGDKQSSAHVKVNALPLTFIKELQDQECEEGGSVTLWGELSKPAAPVEWRKRGVVLQSGDKCQIRQEGTVVELIVRNLKMEDTGNYICDAGEMTSVASLKVNALPVIFKQELRDQEAAEGGSITLRCELSKPKAPVEWRKGGMDLCPCAKYEMSREGCSAQLVIHSVDAEDSGEYTCAAGGPAKHCPT</sequence>
<feature type="domain" description="Ig-like" evidence="5">
    <location>
        <begin position="295"/>
        <end position="379"/>
    </location>
</feature>
<organism evidence="6 7">
    <name type="scientific">Synaphobranchus kaupii</name>
    <name type="common">Kaup's arrowtooth eel</name>
    <dbReference type="NCBI Taxonomy" id="118154"/>
    <lineage>
        <taxon>Eukaryota</taxon>
        <taxon>Metazoa</taxon>
        <taxon>Chordata</taxon>
        <taxon>Craniata</taxon>
        <taxon>Vertebrata</taxon>
        <taxon>Euteleostomi</taxon>
        <taxon>Actinopterygii</taxon>
        <taxon>Neopterygii</taxon>
        <taxon>Teleostei</taxon>
        <taxon>Anguilliformes</taxon>
        <taxon>Synaphobranchidae</taxon>
        <taxon>Synaphobranchus</taxon>
    </lineage>
</organism>
<dbReference type="Proteomes" id="UP001152622">
    <property type="component" value="Chromosome 19"/>
</dbReference>
<dbReference type="SMART" id="SM00409">
    <property type="entry name" value="IG"/>
    <property type="match status" value="19"/>
</dbReference>
<dbReference type="Pfam" id="PF07679">
    <property type="entry name" value="I-set"/>
    <property type="match status" value="19"/>
</dbReference>
<feature type="domain" description="Ig-like" evidence="5">
    <location>
        <begin position="117"/>
        <end position="201"/>
    </location>
</feature>
<dbReference type="InterPro" id="IPR052385">
    <property type="entry name" value="Obscurin/Obscurin-like_Reg"/>
</dbReference>
<evidence type="ECO:0000313" key="6">
    <source>
        <dbReference type="EMBL" id="KAJ8337404.1"/>
    </source>
</evidence>
<dbReference type="GO" id="GO:0005737">
    <property type="term" value="C:cytoplasm"/>
    <property type="evidence" value="ECO:0007669"/>
    <property type="project" value="UniProtKB-SubCell"/>
</dbReference>
<feature type="domain" description="Ig-like" evidence="5">
    <location>
        <begin position="651"/>
        <end position="735"/>
    </location>
</feature>
<comment type="caution">
    <text evidence="6">The sequence shown here is derived from an EMBL/GenBank/DDBJ whole genome shotgun (WGS) entry which is preliminary data.</text>
</comment>
<dbReference type="InterPro" id="IPR013783">
    <property type="entry name" value="Ig-like_fold"/>
</dbReference>
<proteinExistence type="predicted"/>
<evidence type="ECO:0000256" key="1">
    <source>
        <dbReference type="ARBA" id="ARBA00004496"/>
    </source>
</evidence>
<dbReference type="InterPro" id="IPR013098">
    <property type="entry name" value="Ig_I-set"/>
</dbReference>
<dbReference type="SUPFAM" id="SSF48726">
    <property type="entry name" value="Immunoglobulin"/>
    <property type="match status" value="19"/>
</dbReference>
<dbReference type="InterPro" id="IPR013106">
    <property type="entry name" value="Ig_V-set"/>
</dbReference>
<accession>A0A9Q1EEN2</accession>
<keyword evidence="3" id="KW-0597">Phosphoprotein</keyword>
<feature type="domain" description="Ig-like" evidence="5">
    <location>
        <begin position="1617"/>
        <end position="1701"/>
    </location>
</feature>
<dbReference type="InterPro" id="IPR007110">
    <property type="entry name" value="Ig-like_dom"/>
</dbReference>
<feature type="domain" description="Ig-like" evidence="5">
    <location>
        <begin position="1185"/>
        <end position="1269"/>
    </location>
</feature>
<keyword evidence="2" id="KW-0963">Cytoplasm</keyword>
<dbReference type="Gene3D" id="2.60.40.10">
    <property type="entry name" value="Immunoglobulins"/>
    <property type="match status" value="19"/>
</dbReference>
<feature type="domain" description="Ig-like" evidence="5">
    <location>
        <begin position="473"/>
        <end position="557"/>
    </location>
</feature>
<feature type="domain" description="Ig-like" evidence="5">
    <location>
        <begin position="384"/>
        <end position="468"/>
    </location>
</feature>
<dbReference type="InterPro" id="IPR036179">
    <property type="entry name" value="Ig-like_dom_sf"/>
</dbReference>
<feature type="domain" description="Ig-like" evidence="5">
    <location>
        <begin position="1007"/>
        <end position="1091"/>
    </location>
</feature>
<dbReference type="PANTHER" id="PTHR35971">
    <property type="entry name" value="SI:DKEY-31G6.6"/>
    <property type="match status" value="1"/>
</dbReference>
<reference evidence="6" key="1">
    <citation type="journal article" date="2023" name="Science">
        <title>Genome structures resolve the early diversification of teleost fishes.</title>
        <authorList>
            <person name="Parey E."/>
            <person name="Louis A."/>
            <person name="Montfort J."/>
            <person name="Bouchez O."/>
            <person name="Roques C."/>
            <person name="Iampietro C."/>
            <person name="Lluch J."/>
            <person name="Castinel A."/>
            <person name="Donnadieu C."/>
            <person name="Desvignes T."/>
            <person name="Floi Bucao C."/>
            <person name="Jouanno E."/>
            <person name="Wen M."/>
            <person name="Mejri S."/>
            <person name="Dirks R."/>
            <person name="Jansen H."/>
            <person name="Henkel C."/>
            <person name="Chen W.J."/>
            <person name="Zahm M."/>
            <person name="Cabau C."/>
            <person name="Klopp C."/>
            <person name="Thompson A.W."/>
            <person name="Robinson-Rechavi M."/>
            <person name="Braasch I."/>
            <person name="Lecointre G."/>
            <person name="Bobe J."/>
            <person name="Postlethwait J.H."/>
            <person name="Berthelot C."/>
            <person name="Roest Crollius H."/>
            <person name="Guiguen Y."/>
        </authorList>
    </citation>
    <scope>NUCLEOTIDE SEQUENCE</scope>
    <source>
        <strain evidence="6">WJC10195</strain>
    </source>
</reference>
<dbReference type="PROSITE" id="PS50835">
    <property type="entry name" value="IG_LIKE"/>
    <property type="match status" value="19"/>
</dbReference>
<keyword evidence="4" id="KW-1015">Disulfide bond</keyword>
<dbReference type="EMBL" id="JAINUF010000019">
    <property type="protein sequence ID" value="KAJ8337404.1"/>
    <property type="molecule type" value="Genomic_DNA"/>
</dbReference>
<evidence type="ECO:0000256" key="3">
    <source>
        <dbReference type="ARBA" id="ARBA00022553"/>
    </source>
</evidence>
<evidence type="ECO:0000256" key="2">
    <source>
        <dbReference type="ARBA" id="ARBA00022490"/>
    </source>
</evidence>
<feature type="domain" description="Ig-like" evidence="5">
    <location>
        <begin position="1274"/>
        <end position="1358"/>
    </location>
</feature>
<feature type="domain" description="Ig-like" evidence="5">
    <location>
        <begin position="740"/>
        <end position="824"/>
    </location>
</feature>
<feature type="domain" description="Ig-like" evidence="5">
    <location>
        <begin position="829"/>
        <end position="913"/>
    </location>
</feature>
<name>A0A9Q1EEN2_SYNKA</name>
<dbReference type="FunFam" id="2.60.40.10:FF:000228">
    <property type="entry name" value="obscurin isoform X4"/>
    <property type="match status" value="17"/>
</dbReference>
<dbReference type="InterPro" id="IPR003598">
    <property type="entry name" value="Ig_sub2"/>
</dbReference>
<feature type="domain" description="Ig-like" evidence="5">
    <location>
        <begin position="1096"/>
        <end position="1180"/>
    </location>
</feature>
<protein>
    <recommendedName>
        <fullName evidence="5">Ig-like domain-containing protein</fullName>
    </recommendedName>
</protein>
<dbReference type="PANTHER" id="PTHR35971:SF5">
    <property type="entry name" value="OBSCURIN LIKE CYTOSKELETAL ADAPTOR 1"/>
    <property type="match status" value="1"/>
</dbReference>